<dbReference type="SMART" id="SM00363">
    <property type="entry name" value="S4"/>
    <property type="match status" value="1"/>
</dbReference>
<evidence type="ECO:0000313" key="7">
    <source>
        <dbReference type="Proteomes" id="UP000620327"/>
    </source>
</evidence>
<dbReference type="SUPFAM" id="SSF55120">
    <property type="entry name" value="Pseudouridine synthase"/>
    <property type="match status" value="1"/>
</dbReference>
<evidence type="ECO:0000313" key="6">
    <source>
        <dbReference type="EMBL" id="MBC5769222.1"/>
    </source>
</evidence>
<keyword evidence="2 4" id="KW-0413">Isomerase</keyword>
<evidence type="ECO:0000256" key="3">
    <source>
        <dbReference type="PROSITE-ProRule" id="PRU00182"/>
    </source>
</evidence>
<dbReference type="InterPro" id="IPR020094">
    <property type="entry name" value="TruA/RsuA/RluB/E/F_N"/>
</dbReference>
<keyword evidence="7" id="KW-1185">Reference proteome</keyword>
<dbReference type="AlphaFoldDB" id="A0A923S9N7"/>
<evidence type="ECO:0000256" key="4">
    <source>
        <dbReference type="RuleBase" id="RU003887"/>
    </source>
</evidence>
<dbReference type="PANTHER" id="PTHR47683:SF2">
    <property type="entry name" value="RNA-BINDING S4 DOMAIN-CONTAINING PROTEIN"/>
    <property type="match status" value="1"/>
</dbReference>
<dbReference type="Gene3D" id="3.30.70.580">
    <property type="entry name" value="Pseudouridine synthase I, catalytic domain, N-terminal subdomain"/>
    <property type="match status" value="1"/>
</dbReference>
<dbReference type="InterPro" id="IPR000748">
    <property type="entry name" value="PsdUridine_synth_RsuA/RluB/E/F"/>
</dbReference>
<sequence>MKERLQKLLSAAGVCSRRAAEGYITAGRVTVNGETALLGQQADPETDDIRVDGVPLGREPEAVYLMLNKPRGYVTTVSDEQGRKTVMDLLTGVSTRVYPVGRLDRDSEGLLLLTNDGALTHRLLHPSHEVSKEYRVTVSGPVEHAAERLSRVRDVVGLPIRPAEVRELSRKGNRAELSVIIHEGRNRQIRRMCAQCELEVLRLQRVREHCLELGALPLGQWRYLTAEEIAGLKEE</sequence>
<feature type="domain" description="RNA-binding S4" evidence="5">
    <location>
        <begin position="3"/>
        <end position="62"/>
    </location>
</feature>
<dbReference type="GO" id="GO:0003723">
    <property type="term" value="F:RNA binding"/>
    <property type="evidence" value="ECO:0007669"/>
    <property type="project" value="UniProtKB-KW"/>
</dbReference>
<comment type="caution">
    <text evidence="6">The sequence shown here is derived from an EMBL/GenBank/DDBJ whole genome shotgun (WGS) entry which is preliminary data.</text>
</comment>
<proteinExistence type="inferred from homology"/>
<keyword evidence="3" id="KW-0694">RNA-binding</keyword>
<dbReference type="NCBIfam" id="TIGR00093">
    <property type="entry name" value="pseudouridine synthase"/>
    <property type="match status" value="1"/>
</dbReference>
<evidence type="ECO:0000256" key="2">
    <source>
        <dbReference type="ARBA" id="ARBA00023235"/>
    </source>
</evidence>
<dbReference type="RefSeq" id="WP_187013608.1">
    <property type="nucleotide sequence ID" value="NZ_JACOQI010000002.1"/>
</dbReference>
<dbReference type="InterPro" id="IPR006145">
    <property type="entry name" value="PsdUridine_synth_RsuA/RluA"/>
</dbReference>
<dbReference type="EC" id="5.4.99.-" evidence="4"/>
<dbReference type="Pfam" id="PF01479">
    <property type="entry name" value="S4"/>
    <property type="match status" value="1"/>
</dbReference>
<reference evidence="6" key="1">
    <citation type="submission" date="2020-08" db="EMBL/GenBank/DDBJ databases">
        <title>Genome public.</title>
        <authorList>
            <person name="Liu C."/>
            <person name="Sun Q."/>
        </authorList>
    </citation>
    <scope>NUCLEOTIDE SEQUENCE</scope>
    <source>
        <strain evidence="6">BX15</strain>
    </source>
</reference>
<dbReference type="PROSITE" id="PS50889">
    <property type="entry name" value="S4"/>
    <property type="match status" value="1"/>
</dbReference>
<accession>A0A923S9N7</accession>
<dbReference type="GO" id="GO:0000455">
    <property type="term" value="P:enzyme-directed rRNA pseudouridine synthesis"/>
    <property type="evidence" value="ECO:0007669"/>
    <property type="project" value="UniProtKB-ARBA"/>
</dbReference>
<dbReference type="InterPro" id="IPR042092">
    <property type="entry name" value="PsdUridine_s_RsuA/RluB/E/F_cat"/>
</dbReference>
<name>A0A923S9N7_9FIRM</name>
<dbReference type="PROSITE" id="PS01149">
    <property type="entry name" value="PSI_RSU"/>
    <property type="match status" value="1"/>
</dbReference>
<dbReference type="CDD" id="cd00165">
    <property type="entry name" value="S4"/>
    <property type="match status" value="1"/>
</dbReference>
<evidence type="ECO:0000259" key="5">
    <source>
        <dbReference type="SMART" id="SM00363"/>
    </source>
</evidence>
<dbReference type="InterPro" id="IPR036986">
    <property type="entry name" value="S4_RNA-bd_sf"/>
</dbReference>
<evidence type="ECO:0000256" key="1">
    <source>
        <dbReference type="ARBA" id="ARBA00008348"/>
    </source>
</evidence>
<dbReference type="SUPFAM" id="SSF55174">
    <property type="entry name" value="Alpha-L RNA-binding motif"/>
    <property type="match status" value="1"/>
</dbReference>
<dbReference type="Gene3D" id="3.10.290.10">
    <property type="entry name" value="RNA-binding S4 domain"/>
    <property type="match status" value="1"/>
</dbReference>
<dbReference type="InterPro" id="IPR020103">
    <property type="entry name" value="PsdUridine_synth_cat_dom_sf"/>
</dbReference>
<dbReference type="InterPro" id="IPR050343">
    <property type="entry name" value="RsuA_PseudoU_synthase"/>
</dbReference>
<dbReference type="Pfam" id="PF00849">
    <property type="entry name" value="PseudoU_synth_2"/>
    <property type="match status" value="1"/>
</dbReference>
<organism evidence="6 7">
    <name type="scientific">Dysosmobacter segnis</name>
    <dbReference type="NCBI Taxonomy" id="2763042"/>
    <lineage>
        <taxon>Bacteria</taxon>
        <taxon>Bacillati</taxon>
        <taxon>Bacillota</taxon>
        <taxon>Clostridia</taxon>
        <taxon>Eubacteriales</taxon>
        <taxon>Oscillospiraceae</taxon>
        <taxon>Dysosmobacter</taxon>
    </lineage>
</organism>
<comment type="similarity">
    <text evidence="1 4">Belongs to the pseudouridine synthase RsuA family.</text>
</comment>
<dbReference type="CDD" id="cd02870">
    <property type="entry name" value="PseudoU_synth_RsuA_like"/>
    <property type="match status" value="1"/>
</dbReference>
<dbReference type="Proteomes" id="UP000620327">
    <property type="component" value="Unassembled WGS sequence"/>
</dbReference>
<gene>
    <name evidence="6" type="ORF">H8Z83_02540</name>
</gene>
<dbReference type="FunFam" id="3.10.290.10:FF:000003">
    <property type="entry name" value="Pseudouridine synthase"/>
    <property type="match status" value="1"/>
</dbReference>
<dbReference type="InterPro" id="IPR018496">
    <property type="entry name" value="PsdUridine_synth_RsuA/RluB_CS"/>
</dbReference>
<dbReference type="PANTHER" id="PTHR47683">
    <property type="entry name" value="PSEUDOURIDINE SYNTHASE FAMILY PROTEIN-RELATED"/>
    <property type="match status" value="1"/>
</dbReference>
<dbReference type="EMBL" id="JACOQI010000002">
    <property type="protein sequence ID" value="MBC5769222.1"/>
    <property type="molecule type" value="Genomic_DNA"/>
</dbReference>
<dbReference type="InterPro" id="IPR002942">
    <property type="entry name" value="S4_RNA-bd"/>
</dbReference>
<dbReference type="Gene3D" id="3.30.70.1560">
    <property type="entry name" value="Alpha-L RNA-binding motif"/>
    <property type="match status" value="1"/>
</dbReference>
<dbReference type="GO" id="GO:0120159">
    <property type="term" value="F:rRNA pseudouridine synthase activity"/>
    <property type="evidence" value="ECO:0007669"/>
    <property type="project" value="UniProtKB-ARBA"/>
</dbReference>
<protein>
    <recommendedName>
        <fullName evidence="4">Pseudouridine synthase</fullName>
        <ecNumber evidence="4">5.4.99.-</ecNumber>
    </recommendedName>
</protein>